<name>A0ABS2NRP8_9FIRM</name>
<dbReference type="InterPro" id="IPR010524">
    <property type="entry name" value="Sig_transdc_resp-reg_PrpR_N"/>
</dbReference>
<proteinExistence type="predicted"/>
<feature type="domain" description="Sigma-54 factor interaction" evidence="5">
    <location>
        <begin position="321"/>
        <end position="551"/>
    </location>
</feature>
<dbReference type="Proteomes" id="UP001314796">
    <property type="component" value="Unassembled WGS sequence"/>
</dbReference>
<dbReference type="CDD" id="cd00009">
    <property type="entry name" value="AAA"/>
    <property type="match status" value="1"/>
</dbReference>
<dbReference type="SUPFAM" id="SSF159800">
    <property type="entry name" value="PrpR receptor domain-like"/>
    <property type="match status" value="1"/>
</dbReference>
<dbReference type="Gene3D" id="3.40.50.2300">
    <property type="match status" value="1"/>
</dbReference>
<evidence type="ECO:0000259" key="5">
    <source>
        <dbReference type="PROSITE" id="PS50045"/>
    </source>
</evidence>
<dbReference type="Gene3D" id="1.10.10.60">
    <property type="entry name" value="Homeodomain-like"/>
    <property type="match status" value="1"/>
</dbReference>
<dbReference type="Gene3D" id="3.30.450.20">
    <property type="entry name" value="PAS domain"/>
    <property type="match status" value="1"/>
</dbReference>
<dbReference type="InterPro" id="IPR002078">
    <property type="entry name" value="Sigma_54_int"/>
</dbReference>
<dbReference type="Pfam" id="PF02954">
    <property type="entry name" value="HTH_8"/>
    <property type="match status" value="1"/>
</dbReference>
<dbReference type="PRINTS" id="PR01590">
    <property type="entry name" value="HTHFIS"/>
</dbReference>
<keyword evidence="8" id="KW-1185">Reference proteome</keyword>
<keyword evidence="3" id="KW-0805">Transcription regulation</keyword>
<dbReference type="SUPFAM" id="SSF52540">
    <property type="entry name" value="P-loop containing nucleoside triphosphate hydrolases"/>
    <property type="match status" value="1"/>
</dbReference>
<dbReference type="Gene3D" id="1.10.8.60">
    <property type="match status" value="1"/>
</dbReference>
<gene>
    <name evidence="7" type="ORF">JOC73_002195</name>
</gene>
<comment type="caution">
    <text evidence="7">The sequence shown here is derived from an EMBL/GenBank/DDBJ whole genome shotgun (WGS) entry which is preliminary data.</text>
</comment>
<dbReference type="InterPro" id="IPR002197">
    <property type="entry name" value="HTH_Fis"/>
</dbReference>
<dbReference type="SUPFAM" id="SSF46689">
    <property type="entry name" value="Homeodomain-like"/>
    <property type="match status" value="1"/>
</dbReference>
<feature type="domain" description="PAS" evidence="6">
    <location>
        <begin position="192"/>
        <end position="243"/>
    </location>
</feature>
<evidence type="ECO:0000259" key="6">
    <source>
        <dbReference type="PROSITE" id="PS50112"/>
    </source>
</evidence>
<dbReference type="PROSITE" id="PS50045">
    <property type="entry name" value="SIGMA54_INTERACT_4"/>
    <property type="match status" value="1"/>
</dbReference>
<dbReference type="PROSITE" id="PS50112">
    <property type="entry name" value="PAS"/>
    <property type="match status" value="1"/>
</dbReference>
<evidence type="ECO:0000313" key="8">
    <source>
        <dbReference type="Proteomes" id="UP001314796"/>
    </source>
</evidence>
<dbReference type="Gene3D" id="3.40.50.300">
    <property type="entry name" value="P-loop containing nucleotide triphosphate hydrolases"/>
    <property type="match status" value="1"/>
</dbReference>
<dbReference type="RefSeq" id="WP_204403034.1">
    <property type="nucleotide sequence ID" value="NZ_JAFBEE010000015.1"/>
</dbReference>
<keyword evidence="1" id="KW-0547">Nucleotide-binding</keyword>
<dbReference type="InterPro" id="IPR013767">
    <property type="entry name" value="PAS_fold"/>
</dbReference>
<reference evidence="7 8" key="1">
    <citation type="submission" date="2021-01" db="EMBL/GenBank/DDBJ databases">
        <title>Genomic Encyclopedia of Type Strains, Phase IV (KMG-IV): sequencing the most valuable type-strain genomes for metagenomic binning, comparative biology and taxonomic classification.</title>
        <authorList>
            <person name="Goeker M."/>
        </authorList>
    </citation>
    <scope>NUCLEOTIDE SEQUENCE [LARGE SCALE GENOMIC DNA]</scope>
    <source>
        <strain evidence="7 8">DSM 25890</strain>
    </source>
</reference>
<dbReference type="Pfam" id="PF00989">
    <property type="entry name" value="PAS"/>
    <property type="match status" value="1"/>
</dbReference>
<dbReference type="Pfam" id="PF25601">
    <property type="entry name" value="AAA_lid_14"/>
    <property type="match status" value="1"/>
</dbReference>
<accession>A0ABS2NRP8</accession>
<dbReference type="InterPro" id="IPR058031">
    <property type="entry name" value="AAA_lid_NorR"/>
</dbReference>
<evidence type="ECO:0000256" key="2">
    <source>
        <dbReference type="ARBA" id="ARBA00022840"/>
    </source>
</evidence>
<dbReference type="InterPro" id="IPR025662">
    <property type="entry name" value="Sigma_54_int_dom_ATP-bd_1"/>
</dbReference>
<protein>
    <submittedName>
        <fullName evidence="7">PAS domain S-box-containing protein</fullName>
    </submittedName>
</protein>
<keyword evidence="4" id="KW-0804">Transcription</keyword>
<evidence type="ECO:0000256" key="4">
    <source>
        <dbReference type="ARBA" id="ARBA00023163"/>
    </source>
</evidence>
<dbReference type="PROSITE" id="PS00675">
    <property type="entry name" value="SIGMA54_INTERACT_1"/>
    <property type="match status" value="1"/>
</dbReference>
<dbReference type="EMBL" id="JAFBEE010000015">
    <property type="protein sequence ID" value="MBM7615622.1"/>
    <property type="molecule type" value="Genomic_DNA"/>
</dbReference>
<evidence type="ECO:0000313" key="7">
    <source>
        <dbReference type="EMBL" id="MBM7615622.1"/>
    </source>
</evidence>
<dbReference type="CDD" id="cd00130">
    <property type="entry name" value="PAS"/>
    <property type="match status" value="1"/>
</dbReference>
<dbReference type="SMART" id="SM00382">
    <property type="entry name" value="AAA"/>
    <property type="match status" value="1"/>
</dbReference>
<evidence type="ECO:0000256" key="1">
    <source>
        <dbReference type="ARBA" id="ARBA00022741"/>
    </source>
</evidence>
<sequence>MYEKIVLIAPYAGLKTISDQVVEENNIDLTTRTGDMFLGVAEAQKAKAEGKKVIISRGGTAKVIRENVNIPVVEIKVTGYDLLRVLHKYKNVKKKIAVIGYDNVVSGAKVLSGILGIDIKYFPVLEEEEVEKKIELAYQSEIDIVIGDTIAVRMAERKGMEYELISSGKEAILNSIEEAIKLYEAIEIEREKNQRNRIVLDFINEGVVAVDKSGKIIIYNPMAEKIFGIPRENAMNKNVAEVIPNTRITNVLLSGKEKLGDIQNAGNAIIATNRVPIILEDEVKGVVVTFQDITKIQEVEKQIRQKLLKNGLTAKKTFNNIIGDSPIIQKAIKMAKEFAKSESTILISGESGTGKEVFAQSIHNESSRRNGPFVAINCAAIPGNLLESELFGYVEGAFTGARKEGKKGLFELADRGTIFLDEISEMDIQVQARILRVIQEMQVMRIGDDKIIPIDVRIIAATNKHLLKEVKNKTFRNDLYYRLNVLNIYIPPLRERTGDIEAIGNYLLRKLCKKYNKRMCRLSKRVVEILNNYEWPGNIREMENVMEKLVLIGEEEIFKEDSLHLVFNELQTMVSKETEEIDYLEGSLEEIEKKIIKKVLEEEGYNKTRAAERLAITRVTLNKKLKNV</sequence>
<dbReference type="Gene3D" id="3.40.50.10660">
    <property type="entry name" value="PrpR receptor domain-like"/>
    <property type="match status" value="1"/>
</dbReference>
<dbReference type="Pfam" id="PF06506">
    <property type="entry name" value="PrpR_N"/>
    <property type="match status" value="1"/>
</dbReference>
<dbReference type="NCBIfam" id="TIGR00229">
    <property type="entry name" value="sensory_box"/>
    <property type="match status" value="1"/>
</dbReference>
<dbReference type="Pfam" id="PF00158">
    <property type="entry name" value="Sigma54_activat"/>
    <property type="match status" value="1"/>
</dbReference>
<dbReference type="InterPro" id="IPR009057">
    <property type="entry name" value="Homeodomain-like_sf"/>
</dbReference>
<dbReference type="SMART" id="SM00091">
    <property type="entry name" value="PAS"/>
    <property type="match status" value="1"/>
</dbReference>
<dbReference type="SUPFAM" id="SSF55785">
    <property type="entry name" value="PYP-like sensor domain (PAS domain)"/>
    <property type="match status" value="1"/>
</dbReference>
<organism evidence="7 8">
    <name type="scientific">Alkaliphilus hydrothermalis</name>
    <dbReference type="NCBI Taxonomy" id="1482730"/>
    <lineage>
        <taxon>Bacteria</taxon>
        <taxon>Bacillati</taxon>
        <taxon>Bacillota</taxon>
        <taxon>Clostridia</taxon>
        <taxon>Peptostreptococcales</taxon>
        <taxon>Natronincolaceae</taxon>
        <taxon>Alkaliphilus</taxon>
    </lineage>
</organism>
<dbReference type="PANTHER" id="PTHR32071">
    <property type="entry name" value="TRANSCRIPTIONAL REGULATORY PROTEIN"/>
    <property type="match status" value="1"/>
</dbReference>
<evidence type="ECO:0000256" key="3">
    <source>
        <dbReference type="ARBA" id="ARBA00023015"/>
    </source>
</evidence>
<dbReference type="InterPro" id="IPR027417">
    <property type="entry name" value="P-loop_NTPase"/>
</dbReference>
<keyword evidence="2" id="KW-0067">ATP-binding</keyword>
<dbReference type="InterPro" id="IPR000014">
    <property type="entry name" value="PAS"/>
</dbReference>
<dbReference type="InterPro" id="IPR035965">
    <property type="entry name" value="PAS-like_dom_sf"/>
</dbReference>
<dbReference type="InterPro" id="IPR003593">
    <property type="entry name" value="AAA+_ATPase"/>
</dbReference>
<dbReference type="PANTHER" id="PTHR32071:SF57">
    <property type="entry name" value="C4-DICARBOXYLATE TRANSPORT TRANSCRIPTIONAL REGULATORY PROTEIN DCTD"/>
    <property type="match status" value="1"/>
</dbReference>